<evidence type="ECO:0000313" key="1">
    <source>
        <dbReference type="EnsemblMetazoa" id="GPPI001709-PA"/>
    </source>
</evidence>
<dbReference type="AlphaFoldDB" id="A0A1B0AMC8"/>
<dbReference type="VEuPathDB" id="VectorBase:GPPI001709"/>
<reference evidence="2" key="1">
    <citation type="submission" date="2015-01" db="EMBL/GenBank/DDBJ databases">
        <authorList>
            <person name="Aksoy S."/>
            <person name="Warren W."/>
            <person name="Wilson R.K."/>
        </authorList>
    </citation>
    <scope>NUCLEOTIDE SEQUENCE [LARGE SCALE GENOMIC DNA]</scope>
    <source>
        <strain evidence="2">IAEA</strain>
    </source>
</reference>
<reference evidence="1" key="2">
    <citation type="submission" date="2020-05" db="UniProtKB">
        <authorList>
            <consortium name="EnsemblMetazoa"/>
        </authorList>
    </citation>
    <scope>IDENTIFICATION</scope>
    <source>
        <strain evidence="1">IAEA</strain>
    </source>
</reference>
<evidence type="ECO:0000313" key="2">
    <source>
        <dbReference type="Proteomes" id="UP000092460"/>
    </source>
</evidence>
<protein>
    <submittedName>
        <fullName evidence="1">Uncharacterized protein</fullName>
    </submittedName>
</protein>
<name>A0A1B0AMC8_9MUSC</name>
<keyword evidence="2" id="KW-1185">Reference proteome</keyword>
<dbReference type="EnsemblMetazoa" id="GPPI001709-RA">
    <property type="protein sequence ID" value="GPPI001709-PA"/>
    <property type="gene ID" value="GPPI001709"/>
</dbReference>
<organism evidence="1 2">
    <name type="scientific">Glossina palpalis gambiensis</name>
    <dbReference type="NCBI Taxonomy" id="67801"/>
    <lineage>
        <taxon>Eukaryota</taxon>
        <taxon>Metazoa</taxon>
        <taxon>Ecdysozoa</taxon>
        <taxon>Arthropoda</taxon>
        <taxon>Hexapoda</taxon>
        <taxon>Insecta</taxon>
        <taxon>Pterygota</taxon>
        <taxon>Neoptera</taxon>
        <taxon>Endopterygota</taxon>
        <taxon>Diptera</taxon>
        <taxon>Brachycera</taxon>
        <taxon>Muscomorpha</taxon>
        <taxon>Hippoboscoidea</taxon>
        <taxon>Glossinidae</taxon>
        <taxon>Glossina</taxon>
    </lineage>
</organism>
<dbReference type="Proteomes" id="UP000092460">
    <property type="component" value="Unassembled WGS sequence"/>
</dbReference>
<dbReference type="EMBL" id="JXJN01000389">
    <property type="status" value="NOT_ANNOTATED_CDS"/>
    <property type="molecule type" value="Genomic_DNA"/>
</dbReference>
<accession>A0A1B0AMC8</accession>
<proteinExistence type="predicted"/>
<sequence length="110" mass="11807">MLKTGGGFSLRLNKASKLLSFFFESSPLMATSLSSKFRSSFKSINSLPLSRRAANAAAIFSGFSPNNFNLLPLHMLPSSVILKKFSLLVLVVAVDSEPLGVVLLDEETAA</sequence>